<dbReference type="PANTHER" id="PTHR12247">
    <property type="entry name" value="POLYCOMB GROUP PROTEIN"/>
    <property type="match status" value="1"/>
</dbReference>
<dbReference type="SUPFAM" id="SSF63748">
    <property type="entry name" value="Tudor/PWWP/MBT"/>
    <property type="match status" value="4"/>
</dbReference>
<dbReference type="Gene3D" id="3.90.1150.190">
    <property type="entry name" value="SLED domain"/>
    <property type="match status" value="1"/>
</dbReference>
<evidence type="ECO:0000256" key="3">
    <source>
        <dbReference type="ARBA" id="ARBA00022737"/>
    </source>
</evidence>
<keyword evidence="2" id="KW-0678">Repressor</keyword>
<evidence type="ECO:0000256" key="5">
    <source>
        <dbReference type="PROSITE-ProRule" id="PRU00459"/>
    </source>
</evidence>
<dbReference type="InterPro" id="IPR038348">
    <property type="entry name" value="SLED_sf"/>
</dbReference>
<dbReference type="InterPro" id="IPR013761">
    <property type="entry name" value="SAM/pointed_sf"/>
</dbReference>
<dbReference type="InterPro" id="IPR004092">
    <property type="entry name" value="Mbt"/>
</dbReference>
<dbReference type="InterPro" id="IPR050548">
    <property type="entry name" value="PcG_chromatin_remod_factors"/>
</dbReference>
<dbReference type="SMART" id="SM00561">
    <property type="entry name" value="MBT"/>
    <property type="match status" value="4"/>
</dbReference>
<keyword evidence="9" id="KW-1185">Reference proteome</keyword>
<protein>
    <submittedName>
        <fullName evidence="8">Scm like with four mbt domains 1</fullName>
    </submittedName>
</protein>
<comment type="subcellular location">
    <subcellularLocation>
        <location evidence="1">Nucleus</location>
    </subcellularLocation>
</comment>
<dbReference type="Proteomes" id="UP000694557">
    <property type="component" value="Unassembled WGS sequence"/>
</dbReference>
<evidence type="ECO:0000256" key="6">
    <source>
        <dbReference type="SAM" id="MobiDB-lite"/>
    </source>
</evidence>
<dbReference type="InterPro" id="IPR037604">
    <property type="entry name" value="Scm-like-4MBT1/2_SAM"/>
</dbReference>
<evidence type="ECO:0000259" key="7">
    <source>
        <dbReference type="SMART" id="SM00454"/>
    </source>
</evidence>
<dbReference type="Pfam" id="PF12140">
    <property type="entry name" value="SLED"/>
    <property type="match status" value="1"/>
</dbReference>
<name>A0A8C7MBQ8_ONCKI</name>
<feature type="compositionally biased region" description="Pro residues" evidence="6">
    <location>
        <begin position="707"/>
        <end position="718"/>
    </location>
</feature>
<dbReference type="SUPFAM" id="SSF47769">
    <property type="entry name" value="SAM/Pointed domain"/>
    <property type="match status" value="1"/>
</dbReference>
<evidence type="ECO:0000313" key="9">
    <source>
        <dbReference type="Proteomes" id="UP000694557"/>
    </source>
</evidence>
<feature type="compositionally biased region" description="Polar residues" evidence="6">
    <location>
        <begin position="657"/>
        <end position="668"/>
    </location>
</feature>
<dbReference type="GeneTree" id="ENSGT00940000157363"/>
<dbReference type="PANTHER" id="PTHR12247:SF77">
    <property type="entry name" value="SCM-LIKE WITH FOUR MBT DOMAINS PROTEIN 1"/>
    <property type="match status" value="1"/>
</dbReference>
<dbReference type="GO" id="GO:0042393">
    <property type="term" value="F:histone binding"/>
    <property type="evidence" value="ECO:0007669"/>
    <property type="project" value="InterPro"/>
</dbReference>
<dbReference type="Gene3D" id="1.10.150.50">
    <property type="entry name" value="Transcription Factor, Ets-1"/>
    <property type="match status" value="1"/>
</dbReference>
<keyword evidence="4" id="KW-0539">Nucleus</keyword>
<evidence type="ECO:0000313" key="8">
    <source>
        <dbReference type="Ensembl" id="ENSOKIP00005042952.1"/>
    </source>
</evidence>
<feature type="compositionally biased region" description="Acidic residues" evidence="6">
    <location>
        <begin position="672"/>
        <end position="699"/>
    </location>
</feature>
<evidence type="ECO:0000256" key="1">
    <source>
        <dbReference type="ARBA" id="ARBA00004123"/>
    </source>
</evidence>
<dbReference type="CDD" id="cd09581">
    <property type="entry name" value="SAM_Scm-like-4MBT1_2"/>
    <property type="match status" value="1"/>
</dbReference>
<keyword evidence="3" id="KW-0677">Repeat</keyword>
<dbReference type="Pfam" id="PF07647">
    <property type="entry name" value="SAM_2"/>
    <property type="match status" value="1"/>
</dbReference>
<feature type="repeat" description="MBT" evidence="5">
    <location>
        <begin position="341"/>
        <end position="439"/>
    </location>
</feature>
<dbReference type="GO" id="GO:0003714">
    <property type="term" value="F:transcription corepressor activity"/>
    <property type="evidence" value="ECO:0007669"/>
    <property type="project" value="InterPro"/>
</dbReference>
<feature type="repeat" description="MBT" evidence="5">
    <location>
        <begin position="19"/>
        <end position="120"/>
    </location>
</feature>
<feature type="repeat" description="MBT" evidence="5">
    <location>
        <begin position="204"/>
        <end position="333"/>
    </location>
</feature>
<sequence>MSHESLESDEDSSQHVSDFNWDEYLEENGTLSVPHHAFKHVDQGLQTGLTPGMKLEVCVRSEPDQPYWVATIITTCGQLLLLRYEGYHDDRRADFWCDIMTADLHPLGWSRQQGKPMRPSEGVREKQPDWEGILEKALAEKCSAPANLLEGVRGLDLMSPGCSVELQDSFDPGVAWGAEVEENVGGRLRLRLAGTEGLPETHSTLWLYYLHPRLHPHGWAKEHGCTLRPPLGKLILFSKIPGPHDEDRPVIAAHCFTEGMKLEAVDPASPFCISPATVTKVFSDQYFLVKMDNLCGDDLVTEGRGKSFLCHRDSPGIFPAQWSLKNGLPLSPPPGYQGQDFDWADYLKQSEAEAAPQHCFPTVSHSDHSFKEAMKLEAVNPLSPEHIHVASVIKVKGQHIWLGLEGLKQAMPELIAHVDSLDIFPVSWCETNGYPLLYPIKPEGGHPKIGSLCEAQLLHCVCDVFCTGQGNGKYCCPKIYFNHRCFSGPYLNKGRIAELPQCVGPGNCVLVLKEVLTLLINSAYKPSRVLRELQLDQENRWHGHGETLKAKYKGKSYRATVDIVRTADCVAEFCRKTCMKLECCPNLFGPRMVLERCSENCSVLTKTKYTYYYGKKKSRRVGRPPGGHSNLEGGVKRRGRRRKRRKQLFVHKKRRSSASLDNTPAGSPQGSGEEEDLDDEDSLSDDTGSELQDDQDDSEYSIGKSQPPTPSPSPPATPRPTRKRRKPHSPSYSDYENHPPSPKRSRSEAPQKLCLDTSPLEWSVTDVVRFIRTTDCAPLARIFLDQEIDGQALLLLNLPTVQECMDLKLGPAIKLCHHIERVKLAFYQQFAT</sequence>
<dbReference type="Gene3D" id="2.30.30.140">
    <property type="match status" value="4"/>
</dbReference>
<dbReference type="SMART" id="SM00454">
    <property type="entry name" value="SAM"/>
    <property type="match status" value="1"/>
</dbReference>
<accession>A0A8C7MBQ8</accession>
<gene>
    <name evidence="8" type="primary">SFMBT1</name>
</gene>
<feature type="domain" description="SAM" evidence="7">
    <location>
        <begin position="759"/>
        <end position="825"/>
    </location>
</feature>
<feature type="compositionally biased region" description="Basic residues" evidence="6">
    <location>
        <begin position="636"/>
        <end position="656"/>
    </location>
</feature>
<reference evidence="8" key="1">
    <citation type="submission" date="2025-08" db="UniProtKB">
        <authorList>
            <consortium name="Ensembl"/>
        </authorList>
    </citation>
    <scope>IDENTIFICATION</scope>
</reference>
<organism evidence="8 9">
    <name type="scientific">Oncorhynchus kisutch</name>
    <name type="common">Coho salmon</name>
    <name type="synonym">Salmo kisutch</name>
    <dbReference type="NCBI Taxonomy" id="8019"/>
    <lineage>
        <taxon>Eukaryota</taxon>
        <taxon>Metazoa</taxon>
        <taxon>Chordata</taxon>
        <taxon>Craniata</taxon>
        <taxon>Vertebrata</taxon>
        <taxon>Euteleostomi</taxon>
        <taxon>Actinopterygii</taxon>
        <taxon>Neopterygii</taxon>
        <taxon>Teleostei</taxon>
        <taxon>Protacanthopterygii</taxon>
        <taxon>Salmoniformes</taxon>
        <taxon>Salmonidae</taxon>
        <taxon>Salmoninae</taxon>
        <taxon>Oncorhynchus</taxon>
    </lineage>
</organism>
<feature type="region of interest" description="Disordered" evidence="6">
    <location>
        <begin position="616"/>
        <end position="751"/>
    </location>
</feature>
<dbReference type="Pfam" id="PF02820">
    <property type="entry name" value="MBT"/>
    <property type="match status" value="4"/>
</dbReference>
<evidence type="ECO:0000256" key="2">
    <source>
        <dbReference type="ARBA" id="ARBA00022491"/>
    </source>
</evidence>
<dbReference type="GO" id="GO:0005634">
    <property type="term" value="C:nucleus"/>
    <property type="evidence" value="ECO:0007669"/>
    <property type="project" value="UniProtKB-SubCell"/>
</dbReference>
<evidence type="ECO:0000256" key="4">
    <source>
        <dbReference type="ARBA" id="ARBA00023242"/>
    </source>
</evidence>
<dbReference type="InterPro" id="IPR021987">
    <property type="entry name" value="SLED"/>
</dbReference>
<reference evidence="8" key="2">
    <citation type="submission" date="2025-09" db="UniProtKB">
        <authorList>
            <consortium name="Ensembl"/>
        </authorList>
    </citation>
    <scope>IDENTIFICATION</scope>
</reference>
<dbReference type="GO" id="GO:0003682">
    <property type="term" value="F:chromatin binding"/>
    <property type="evidence" value="ECO:0007669"/>
    <property type="project" value="TreeGrafter"/>
</dbReference>
<dbReference type="PROSITE" id="PS51079">
    <property type="entry name" value="MBT"/>
    <property type="match status" value="3"/>
</dbReference>
<dbReference type="InterPro" id="IPR001660">
    <property type="entry name" value="SAM"/>
</dbReference>
<dbReference type="AlphaFoldDB" id="A0A8C7MBQ8"/>
<proteinExistence type="predicted"/>
<dbReference type="Ensembl" id="ENSOKIT00005045273.1">
    <property type="protein sequence ID" value="ENSOKIP00005042952.1"/>
    <property type="gene ID" value="ENSOKIG00005017966.1"/>
</dbReference>